<proteinExistence type="inferred from homology"/>
<feature type="compositionally biased region" description="Basic and acidic residues" evidence="3">
    <location>
        <begin position="35"/>
        <end position="102"/>
    </location>
</feature>
<feature type="compositionally biased region" description="Basic and acidic residues" evidence="3">
    <location>
        <begin position="235"/>
        <end position="266"/>
    </location>
</feature>
<feature type="region of interest" description="Disordered" evidence="3">
    <location>
        <begin position="28"/>
        <end position="406"/>
    </location>
</feature>
<dbReference type="GO" id="GO:0006334">
    <property type="term" value="P:nucleosome assembly"/>
    <property type="evidence" value="ECO:0007669"/>
    <property type="project" value="TreeGrafter"/>
</dbReference>
<protein>
    <recommendedName>
        <fullName evidence="6">Protein SPT2 homolog</fullName>
    </recommendedName>
</protein>
<name>A0A8H7UXR3_9FUNG</name>
<feature type="compositionally biased region" description="Polar residues" evidence="3">
    <location>
        <begin position="105"/>
        <end position="127"/>
    </location>
</feature>
<dbReference type="GO" id="GO:0005730">
    <property type="term" value="C:nucleolus"/>
    <property type="evidence" value="ECO:0007669"/>
    <property type="project" value="TreeGrafter"/>
</dbReference>
<dbReference type="InterPro" id="IPR013256">
    <property type="entry name" value="Chromatin_SPT2"/>
</dbReference>
<dbReference type="PANTHER" id="PTHR22691:SF8">
    <property type="entry name" value="PROTEIN SPT2 HOMOLOG"/>
    <property type="match status" value="1"/>
</dbReference>
<feature type="compositionally biased region" description="Polar residues" evidence="3">
    <location>
        <begin position="176"/>
        <end position="189"/>
    </location>
</feature>
<dbReference type="EMBL" id="JAEPRC010000407">
    <property type="protein sequence ID" value="KAG2197977.1"/>
    <property type="molecule type" value="Genomic_DNA"/>
</dbReference>
<sequence length="442" mass="51355">FVIPNFYLQGDSTAMDFDQLMAQATQVAKQQDASLMERARQKRREDDERRRREEKALREREETQAQLAKKRELQDKKQKSMIDQKKQSRGQEKRKVQADNKSVKSRTNNAFSNVKSTSANRKNTAISSLFPEKKKPVHMSFDDLMKKAKEQSISKGGSKDKSITPPPPKKYGSYESRGQSGSDSNTPTIYNRIKKPEPTKSSPASLEGSMSARDRARQLVSEPPKKVNAQKRDRRSIADVQREIRRSKGIRSDDEEERSRDPRLIDRGNASKSASRFPPPSSSNPMPARRRPLSPPHRSTAKRPLPPTDRRPPPPAMRRMPFSGRPLDPTARKLNAPPRRRYREEEDDEEDEELSSFIVDDDDEDPRYSRGPRRNSYSDEISKIFRYDRNRYANDPVYSDDDMEADARDVLREEKRSERIARREDLLEEQKELERLKKRKKN</sequence>
<evidence type="ECO:0000256" key="3">
    <source>
        <dbReference type="SAM" id="MobiDB-lite"/>
    </source>
</evidence>
<organism evidence="4 5">
    <name type="scientific">Mucor plumbeus</name>
    <dbReference type="NCBI Taxonomy" id="97098"/>
    <lineage>
        <taxon>Eukaryota</taxon>
        <taxon>Fungi</taxon>
        <taxon>Fungi incertae sedis</taxon>
        <taxon>Mucoromycota</taxon>
        <taxon>Mucoromycotina</taxon>
        <taxon>Mucoromycetes</taxon>
        <taxon>Mucorales</taxon>
        <taxon>Mucorineae</taxon>
        <taxon>Mucoraceae</taxon>
        <taxon>Mucor</taxon>
    </lineage>
</organism>
<dbReference type="SMART" id="SM00784">
    <property type="entry name" value="SPT2"/>
    <property type="match status" value="1"/>
</dbReference>
<evidence type="ECO:0000313" key="5">
    <source>
        <dbReference type="Proteomes" id="UP000650833"/>
    </source>
</evidence>
<feature type="compositionally biased region" description="Basic and acidic residues" evidence="3">
    <location>
        <begin position="140"/>
        <end position="162"/>
    </location>
</feature>
<dbReference type="Proteomes" id="UP000650833">
    <property type="component" value="Unassembled WGS sequence"/>
</dbReference>
<evidence type="ECO:0000256" key="1">
    <source>
        <dbReference type="ARBA" id="ARBA00006461"/>
    </source>
</evidence>
<keyword evidence="2" id="KW-0175">Coiled coil</keyword>
<dbReference type="GO" id="GO:0003677">
    <property type="term" value="F:DNA binding"/>
    <property type="evidence" value="ECO:0007669"/>
    <property type="project" value="TreeGrafter"/>
</dbReference>
<dbReference type="OrthoDB" id="6259853at2759"/>
<dbReference type="Pfam" id="PF08243">
    <property type="entry name" value="SPT2"/>
    <property type="match status" value="1"/>
</dbReference>
<comment type="similarity">
    <text evidence="1">Belongs to the SPT2 family.</text>
</comment>
<evidence type="ECO:0000256" key="2">
    <source>
        <dbReference type="ARBA" id="ARBA00023054"/>
    </source>
</evidence>
<evidence type="ECO:0008006" key="6">
    <source>
        <dbReference type="Google" id="ProtNLM"/>
    </source>
</evidence>
<dbReference type="GO" id="GO:0006360">
    <property type="term" value="P:transcription by RNA polymerase I"/>
    <property type="evidence" value="ECO:0007669"/>
    <property type="project" value="TreeGrafter"/>
</dbReference>
<evidence type="ECO:0000313" key="4">
    <source>
        <dbReference type="EMBL" id="KAG2197977.1"/>
    </source>
</evidence>
<dbReference type="GO" id="GO:0042393">
    <property type="term" value="F:histone binding"/>
    <property type="evidence" value="ECO:0007669"/>
    <property type="project" value="TreeGrafter"/>
</dbReference>
<keyword evidence="5" id="KW-1185">Reference proteome</keyword>
<feature type="non-terminal residue" evidence="4">
    <location>
        <position position="1"/>
    </location>
</feature>
<feature type="compositionally biased region" description="Basic and acidic residues" evidence="3">
    <location>
        <begin position="376"/>
        <end position="392"/>
    </location>
</feature>
<dbReference type="AlphaFoldDB" id="A0A8H7UXR3"/>
<dbReference type="PANTHER" id="PTHR22691">
    <property type="entry name" value="YEAST SPT2-RELATED"/>
    <property type="match status" value="1"/>
</dbReference>
<accession>A0A8H7UXR3</accession>
<feature type="compositionally biased region" description="Acidic residues" evidence="3">
    <location>
        <begin position="345"/>
        <end position="365"/>
    </location>
</feature>
<reference evidence="4" key="1">
    <citation type="submission" date="2020-12" db="EMBL/GenBank/DDBJ databases">
        <title>Metabolic potential, ecology and presence of endohyphal bacteria is reflected in genomic diversity of Mucoromycotina.</title>
        <authorList>
            <person name="Muszewska A."/>
            <person name="Okrasinska A."/>
            <person name="Steczkiewicz K."/>
            <person name="Drgas O."/>
            <person name="Orlowska M."/>
            <person name="Perlinska-Lenart U."/>
            <person name="Aleksandrzak-Piekarczyk T."/>
            <person name="Szatraj K."/>
            <person name="Zielenkiewicz U."/>
            <person name="Pilsyk S."/>
            <person name="Malc E."/>
            <person name="Mieczkowski P."/>
            <person name="Kruszewska J.S."/>
            <person name="Biernat P."/>
            <person name="Pawlowska J."/>
        </authorList>
    </citation>
    <scope>NUCLEOTIDE SEQUENCE</scope>
    <source>
        <strain evidence="4">CBS 226.32</strain>
    </source>
</reference>
<gene>
    <name evidence="4" type="ORF">INT46_006469</name>
</gene>
<comment type="caution">
    <text evidence="4">The sequence shown here is derived from an EMBL/GenBank/DDBJ whole genome shotgun (WGS) entry which is preliminary data.</text>
</comment>